<protein>
    <submittedName>
        <fullName evidence="1">Uncharacterized protein</fullName>
    </submittedName>
</protein>
<gene>
    <name evidence="1" type="ORF">H0N91_12565</name>
</gene>
<evidence type="ECO:0000313" key="2">
    <source>
        <dbReference type="Proteomes" id="UP000586254"/>
    </source>
</evidence>
<accession>A0A853JR06</accession>
<dbReference type="RefSeq" id="WP_180493623.1">
    <property type="nucleotide sequence ID" value="NZ_JACCKS010000014.1"/>
</dbReference>
<evidence type="ECO:0000313" key="1">
    <source>
        <dbReference type="EMBL" id="NZA38937.1"/>
    </source>
</evidence>
<name>A0A853JR06_9FIRM</name>
<reference evidence="1 2" key="1">
    <citation type="submission" date="2020-07" db="EMBL/GenBank/DDBJ databases">
        <title>Organ Donor 1.</title>
        <authorList>
            <person name="Marsh A.J."/>
            <person name="Azcarate-Peril M.A."/>
        </authorList>
    </citation>
    <scope>NUCLEOTIDE SEQUENCE [LARGE SCALE GENOMIC DNA]</scope>
    <source>
        <strain evidence="1 2">AMC0717</strain>
    </source>
</reference>
<organism evidence="1 2">
    <name type="scientific">Eubacterium callanderi</name>
    <dbReference type="NCBI Taxonomy" id="53442"/>
    <lineage>
        <taxon>Bacteria</taxon>
        <taxon>Bacillati</taxon>
        <taxon>Bacillota</taxon>
        <taxon>Clostridia</taxon>
        <taxon>Eubacteriales</taxon>
        <taxon>Eubacteriaceae</taxon>
        <taxon>Eubacterium</taxon>
    </lineage>
</organism>
<comment type="caution">
    <text evidence="1">The sequence shown here is derived from an EMBL/GenBank/DDBJ whole genome shotgun (WGS) entry which is preliminary data.</text>
</comment>
<dbReference type="Proteomes" id="UP000586254">
    <property type="component" value="Unassembled WGS sequence"/>
</dbReference>
<proteinExistence type="predicted"/>
<sequence length="97" mass="11691">MEVIPFLPELFNILEKNMFAITNEKVPDNRKLYFQWEKYTIKSMESGKRKTIIIMDEKCVAGFFMFSLLEQTLLIEEFELEKQYHGKTQVFRVLPEF</sequence>
<dbReference type="AlphaFoldDB" id="A0A853JR06"/>
<dbReference type="EMBL" id="JACCKS010000014">
    <property type="protein sequence ID" value="NZA38937.1"/>
    <property type="molecule type" value="Genomic_DNA"/>
</dbReference>